<dbReference type="GO" id="GO:0005739">
    <property type="term" value="C:mitochondrion"/>
    <property type="evidence" value="ECO:0007669"/>
    <property type="project" value="GOC"/>
</dbReference>
<dbReference type="PANTHER" id="PTHR12151:SF5">
    <property type="entry name" value="AT19154P"/>
    <property type="match status" value="1"/>
</dbReference>
<evidence type="ECO:0000256" key="2">
    <source>
        <dbReference type="ARBA" id="ARBA00023008"/>
    </source>
</evidence>
<dbReference type="OrthoDB" id="270009at2759"/>
<dbReference type="Gene3D" id="3.40.30.10">
    <property type="entry name" value="Glutaredoxin"/>
    <property type="match status" value="1"/>
</dbReference>
<dbReference type="CDD" id="cd02968">
    <property type="entry name" value="SCO"/>
    <property type="match status" value="1"/>
</dbReference>
<dbReference type="Proteomes" id="UP000677054">
    <property type="component" value="Unassembled WGS sequence"/>
</dbReference>
<reference evidence="7" key="1">
    <citation type="submission" date="2020-11" db="EMBL/GenBank/DDBJ databases">
        <authorList>
            <person name="Tran Van P."/>
        </authorList>
    </citation>
    <scope>NUCLEOTIDE SEQUENCE</scope>
</reference>
<feature type="binding site" evidence="3">
    <location>
        <position position="90"/>
    </location>
    <ligand>
        <name>Cu cation</name>
        <dbReference type="ChEBI" id="CHEBI:23378"/>
    </ligand>
</feature>
<dbReference type="SUPFAM" id="SSF52833">
    <property type="entry name" value="Thioredoxin-like"/>
    <property type="match status" value="1"/>
</dbReference>
<evidence type="ECO:0000313" key="8">
    <source>
        <dbReference type="Proteomes" id="UP000677054"/>
    </source>
</evidence>
<feature type="transmembrane region" description="Helical" evidence="5">
    <location>
        <begin position="14"/>
        <end position="36"/>
    </location>
</feature>
<dbReference type="PANTHER" id="PTHR12151">
    <property type="entry name" value="ELECTRON TRANSPORT PROTIN SCO1/SENC FAMILY MEMBER"/>
    <property type="match status" value="1"/>
</dbReference>
<keyword evidence="2 3" id="KW-0186">Copper</keyword>
<sequence>MRPRLRGGSGKFGFTWKSLGVTSGIGGLLLGFLLYLRREKEARIERERKRHLGKALVGGRFSLVDHDGKPRTSEDFHGRWCLLYFGFTHCPDVCPDELEKLSKAVDILGEREGSESVQPLFITVDPERDSVPVVKEYVREFHPRLLGLTGTKEQVDQACKAYRIYYSAGPRDQDQDYIVDHTIMIYLVNPDGEFVDYYGGNRSAEEIASSVATRSGKSILVTSNRGAKGKPLFDESGEWLGWKLPRLPRQGIQAFRNASAVVLRKGYPKQEVGN</sequence>
<dbReference type="InterPro" id="IPR003782">
    <property type="entry name" value="SCO1/SenC"/>
</dbReference>
<dbReference type="InterPro" id="IPR036249">
    <property type="entry name" value="Thioredoxin-like_sf"/>
</dbReference>
<keyword evidence="5" id="KW-1133">Transmembrane helix</keyword>
<evidence type="ECO:0000256" key="1">
    <source>
        <dbReference type="ARBA" id="ARBA00010996"/>
    </source>
</evidence>
<gene>
    <name evidence="7" type="ORF">DSTB1V02_LOCUS3638</name>
</gene>
<name>A0A7R8X6C6_9CRUS</name>
<dbReference type="InterPro" id="IPR013766">
    <property type="entry name" value="Thioredoxin_domain"/>
</dbReference>
<feature type="domain" description="Thioredoxin" evidence="6">
    <location>
        <begin position="52"/>
        <end position="216"/>
    </location>
</feature>
<dbReference type="FunFam" id="3.40.30.10:FF:000013">
    <property type="entry name" value="Blast:Protein SCO1 homolog, mitochondrial"/>
    <property type="match status" value="1"/>
</dbReference>
<dbReference type="EMBL" id="CAJPEV010000486">
    <property type="protein sequence ID" value="CAG0885763.1"/>
    <property type="molecule type" value="Genomic_DNA"/>
</dbReference>
<feature type="binding site" evidence="3">
    <location>
        <position position="181"/>
    </location>
    <ligand>
        <name>Cu cation</name>
        <dbReference type="ChEBI" id="CHEBI:23378"/>
    </ligand>
</feature>
<comment type="similarity">
    <text evidence="1">Belongs to the SCO1/2 family.</text>
</comment>
<feature type="disulfide bond" description="Redox-active" evidence="4">
    <location>
        <begin position="90"/>
        <end position="94"/>
    </location>
</feature>
<evidence type="ECO:0000313" key="7">
    <source>
        <dbReference type="EMBL" id="CAD7243724.1"/>
    </source>
</evidence>
<protein>
    <recommendedName>
        <fullName evidence="6">Thioredoxin domain-containing protein</fullName>
    </recommendedName>
</protein>
<accession>A0A7R8X6C6</accession>
<keyword evidence="5" id="KW-0472">Membrane</keyword>
<dbReference type="Pfam" id="PF02630">
    <property type="entry name" value="SCO1-SenC"/>
    <property type="match status" value="1"/>
</dbReference>
<evidence type="ECO:0000259" key="6">
    <source>
        <dbReference type="PROSITE" id="PS51352"/>
    </source>
</evidence>
<keyword evidence="5" id="KW-0812">Transmembrane</keyword>
<proteinExistence type="inferred from homology"/>
<dbReference type="AlphaFoldDB" id="A0A7R8X6C6"/>
<dbReference type="GO" id="GO:0033617">
    <property type="term" value="P:mitochondrial respiratory chain complex IV assembly"/>
    <property type="evidence" value="ECO:0007669"/>
    <property type="project" value="TreeGrafter"/>
</dbReference>
<dbReference type="PROSITE" id="PS51352">
    <property type="entry name" value="THIOREDOXIN_2"/>
    <property type="match status" value="1"/>
</dbReference>
<evidence type="ECO:0000256" key="3">
    <source>
        <dbReference type="PIRSR" id="PIRSR603782-1"/>
    </source>
</evidence>
<organism evidence="7">
    <name type="scientific">Darwinula stevensoni</name>
    <dbReference type="NCBI Taxonomy" id="69355"/>
    <lineage>
        <taxon>Eukaryota</taxon>
        <taxon>Metazoa</taxon>
        <taxon>Ecdysozoa</taxon>
        <taxon>Arthropoda</taxon>
        <taxon>Crustacea</taxon>
        <taxon>Oligostraca</taxon>
        <taxon>Ostracoda</taxon>
        <taxon>Podocopa</taxon>
        <taxon>Podocopida</taxon>
        <taxon>Darwinulocopina</taxon>
        <taxon>Darwinuloidea</taxon>
        <taxon>Darwinulidae</taxon>
        <taxon>Darwinula</taxon>
    </lineage>
</organism>
<feature type="binding site" evidence="3">
    <location>
        <position position="94"/>
    </location>
    <ligand>
        <name>Cu cation</name>
        <dbReference type="ChEBI" id="CHEBI:23378"/>
    </ligand>
</feature>
<keyword evidence="3" id="KW-0479">Metal-binding</keyword>
<dbReference type="GO" id="GO:0046872">
    <property type="term" value="F:metal ion binding"/>
    <property type="evidence" value="ECO:0007669"/>
    <property type="project" value="UniProtKB-KW"/>
</dbReference>
<evidence type="ECO:0000256" key="4">
    <source>
        <dbReference type="PIRSR" id="PIRSR603782-2"/>
    </source>
</evidence>
<keyword evidence="4" id="KW-1015">Disulfide bond</keyword>
<keyword evidence="8" id="KW-1185">Reference proteome</keyword>
<evidence type="ECO:0000256" key="5">
    <source>
        <dbReference type="SAM" id="Phobius"/>
    </source>
</evidence>
<dbReference type="EMBL" id="LR900003">
    <property type="protein sequence ID" value="CAD7243724.1"/>
    <property type="molecule type" value="Genomic_DNA"/>
</dbReference>